<keyword evidence="3" id="KW-1185">Reference proteome</keyword>
<keyword evidence="1" id="KW-0472">Membrane</keyword>
<gene>
    <name evidence="2" type="ORF">VNO80_21952</name>
</gene>
<evidence type="ECO:0000313" key="3">
    <source>
        <dbReference type="Proteomes" id="UP001374584"/>
    </source>
</evidence>
<name>A0AAN9M8R9_PHACN</name>
<dbReference type="Proteomes" id="UP001374584">
    <property type="component" value="Unassembled WGS sequence"/>
</dbReference>
<dbReference type="AlphaFoldDB" id="A0AAN9M8R9"/>
<feature type="transmembrane region" description="Helical" evidence="1">
    <location>
        <begin position="12"/>
        <end position="32"/>
    </location>
</feature>
<evidence type="ECO:0000256" key="1">
    <source>
        <dbReference type="SAM" id="Phobius"/>
    </source>
</evidence>
<organism evidence="2 3">
    <name type="scientific">Phaseolus coccineus</name>
    <name type="common">Scarlet runner bean</name>
    <name type="synonym">Phaseolus multiflorus</name>
    <dbReference type="NCBI Taxonomy" id="3886"/>
    <lineage>
        <taxon>Eukaryota</taxon>
        <taxon>Viridiplantae</taxon>
        <taxon>Streptophyta</taxon>
        <taxon>Embryophyta</taxon>
        <taxon>Tracheophyta</taxon>
        <taxon>Spermatophyta</taxon>
        <taxon>Magnoliopsida</taxon>
        <taxon>eudicotyledons</taxon>
        <taxon>Gunneridae</taxon>
        <taxon>Pentapetalae</taxon>
        <taxon>rosids</taxon>
        <taxon>fabids</taxon>
        <taxon>Fabales</taxon>
        <taxon>Fabaceae</taxon>
        <taxon>Papilionoideae</taxon>
        <taxon>50 kb inversion clade</taxon>
        <taxon>NPAAA clade</taxon>
        <taxon>indigoferoid/millettioid clade</taxon>
        <taxon>Phaseoleae</taxon>
        <taxon>Phaseolus</taxon>
    </lineage>
</organism>
<protein>
    <submittedName>
        <fullName evidence="2">Uncharacterized protein</fullName>
    </submittedName>
</protein>
<proteinExistence type="predicted"/>
<dbReference type="EMBL" id="JAYMYR010000008">
    <property type="protein sequence ID" value="KAK7347422.1"/>
    <property type="molecule type" value="Genomic_DNA"/>
</dbReference>
<comment type="caution">
    <text evidence="2">The sequence shown here is derived from an EMBL/GenBank/DDBJ whole genome shotgun (WGS) entry which is preliminary data.</text>
</comment>
<sequence length="66" mass="7723">MTRMITAHHYIYYYNNKMSLSYIIFVFLSAVTSRKFNDGVSTSIRFLCGVSTQVELAQSFIYLMHI</sequence>
<evidence type="ECO:0000313" key="2">
    <source>
        <dbReference type="EMBL" id="KAK7347422.1"/>
    </source>
</evidence>
<keyword evidence="1" id="KW-1133">Transmembrane helix</keyword>
<reference evidence="2 3" key="1">
    <citation type="submission" date="2024-01" db="EMBL/GenBank/DDBJ databases">
        <title>The genomes of 5 underutilized Papilionoideae crops provide insights into root nodulation and disease resistanc.</title>
        <authorList>
            <person name="Jiang F."/>
        </authorList>
    </citation>
    <scope>NUCLEOTIDE SEQUENCE [LARGE SCALE GENOMIC DNA]</scope>
    <source>
        <strain evidence="2">JINMINGXINNONG_FW02</strain>
        <tissue evidence="2">Leaves</tissue>
    </source>
</reference>
<keyword evidence="1" id="KW-0812">Transmembrane</keyword>
<accession>A0AAN9M8R9</accession>